<dbReference type="CDD" id="cd11304">
    <property type="entry name" value="Cadherin_repeat"/>
    <property type="match status" value="4"/>
</dbReference>
<dbReference type="EMBL" id="CP111017">
    <property type="protein sequence ID" value="WAR06774.1"/>
    <property type="molecule type" value="Genomic_DNA"/>
</dbReference>
<organism evidence="8 9">
    <name type="scientific">Mya arenaria</name>
    <name type="common">Soft-shell clam</name>
    <dbReference type="NCBI Taxonomy" id="6604"/>
    <lineage>
        <taxon>Eukaryota</taxon>
        <taxon>Metazoa</taxon>
        <taxon>Spiralia</taxon>
        <taxon>Lophotrochozoa</taxon>
        <taxon>Mollusca</taxon>
        <taxon>Bivalvia</taxon>
        <taxon>Autobranchia</taxon>
        <taxon>Heteroconchia</taxon>
        <taxon>Euheterodonta</taxon>
        <taxon>Imparidentia</taxon>
        <taxon>Neoheterodontei</taxon>
        <taxon>Myida</taxon>
        <taxon>Myoidea</taxon>
        <taxon>Myidae</taxon>
        <taxon>Mya</taxon>
    </lineage>
</organism>
<dbReference type="PANTHER" id="PTHR24027:SF438">
    <property type="entry name" value="CADHERIN 23"/>
    <property type="match status" value="1"/>
</dbReference>
<keyword evidence="3 5" id="KW-0106">Calcium</keyword>
<dbReference type="Pfam" id="PF00028">
    <property type="entry name" value="Cadherin"/>
    <property type="match status" value="1"/>
</dbReference>
<evidence type="ECO:0000256" key="3">
    <source>
        <dbReference type="ARBA" id="ARBA00022837"/>
    </source>
</evidence>
<gene>
    <name evidence="8" type="ORF">MAR_016732</name>
</gene>
<evidence type="ECO:0000256" key="1">
    <source>
        <dbReference type="ARBA" id="ARBA00004370"/>
    </source>
</evidence>
<sequence length="746" mass="82610">MKSGLVSTEVDTVDLYPPVFLNDSYEVNVTEIENGYGIFNGINTVKLVNELDYESNEQYLLTAIVTSGSGGSASRVITVNVDDVDDNDPTFDVGGYSLDFLEEGNNSVIEFEILNDTKVFVIDKTSGILGVRNSSALDREVMDEMTVLIIAKDLDGNISTSTATITIRLLDQNDNTPAFTQDRYVFRVPAATVNEGAEIGTVTAHDADEKGTGNSNVSYSLHSPGNTPFSVDSISGNISILSEEPLKLSETYSFLVTACDNPSTDNNRRCNFATVIVLFNWNSSLVEETLHMTVKENVPVGTFVGQIPVRGDYYICSSDAFYVDKSSQMLTTNTEMDREVNATFECDVHVFMYDQVVGNFSVYITVIDENDNAPVFETNEYFLTMKFPPQEDSLLTSILATDEDNGDNGNVSYWLHSTSSHLFTLNAGTGNLTTGREWSSPSTARILSVYQFLVTSRDHGNPPLSGIAAATGFVDVVISDFEEKLFNGKESVVFINVSARDENQSSIESTILQRATFDYWSGIEDLFHSYMSANIQVMRDNSDIHLRENRLYDSLRRPSTMYDSQEMRLDFGTELPSRFSSFRQSPRKESDITMEGSFGLGYVNTGYNDDDQDNPKSPTWSTSETPRVPRWTTTDSLKDAIESLDELTTRLNAEDSISRVIDGSVAASSPVRPMSDKHNYVNTRIGPAVTTNHMLQENDSTDASNTILNDKDGYITVIPDSSIAVKEIEDESLQTNETVYEESTAF</sequence>
<dbReference type="PRINTS" id="PR00205">
    <property type="entry name" value="CADHERIN"/>
</dbReference>
<dbReference type="InterPro" id="IPR002126">
    <property type="entry name" value="Cadherin-like_dom"/>
</dbReference>
<evidence type="ECO:0000256" key="6">
    <source>
        <dbReference type="SAM" id="MobiDB-lite"/>
    </source>
</evidence>
<keyword evidence="4" id="KW-0472">Membrane</keyword>
<dbReference type="InterPro" id="IPR039808">
    <property type="entry name" value="Cadherin"/>
</dbReference>
<feature type="compositionally biased region" description="Polar residues" evidence="6">
    <location>
        <begin position="615"/>
        <end position="630"/>
    </location>
</feature>
<dbReference type="InterPro" id="IPR015919">
    <property type="entry name" value="Cadherin-like_sf"/>
</dbReference>
<dbReference type="SMART" id="SM00112">
    <property type="entry name" value="CA"/>
    <property type="match status" value="5"/>
</dbReference>
<proteinExistence type="predicted"/>
<dbReference type="Gene3D" id="2.60.40.60">
    <property type="entry name" value="Cadherins"/>
    <property type="match status" value="5"/>
</dbReference>
<evidence type="ECO:0000313" key="9">
    <source>
        <dbReference type="Proteomes" id="UP001164746"/>
    </source>
</evidence>
<evidence type="ECO:0000256" key="5">
    <source>
        <dbReference type="PROSITE-ProRule" id="PRU00043"/>
    </source>
</evidence>
<name>A0ABY7ECC9_MYAAR</name>
<comment type="subcellular location">
    <subcellularLocation>
        <location evidence="1">Membrane</location>
    </subcellularLocation>
</comment>
<keyword evidence="2" id="KW-0677">Repeat</keyword>
<dbReference type="InterPro" id="IPR020894">
    <property type="entry name" value="Cadherin_CS"/>
</dbReference>
<accession>A0ABY7ECC9</accession>
<keyword evidence="9" id="KW-1185">Reference proteome</keyword>
<evidence type="ECO:0000259" key="7">
    <source>
        <dbReference type="PROSITE" id="PS50268"/>
    </source>
</evidence>
<dbReference type="PANTHER" id="PTHR24027">
    <property type="entry name" value="CADHERIN-23"/>
    <property type="match status" value="1"/>
</dbReference>
<evidence type="ECO:0000313" key="8">
    <source>
        <dbReference type="EMBL" id="WAR06774.1"/>
    </source>
</evidence>
<feature type="domain" description="Cadherin" evidence="7">
    <location>
        <begin position="191"/>
        <end position="376"/>
    </location>
</feature>
<reference evidence="8" key="1">
    <citation type="submission" date="2022-11" db="EMBL/GenBank/DDBJ databases">
        <title>Centuries of genome instability and evolution in soft-shell clam transmissible cancer (bioRxiv).</title>
        <authorList>
            <person name="Hart S.F.M."/>
            <person name="Yonemitsu M.A."/>
            <person name="Giersch R.M."/>
            <person name="Beal B.F."/>
            <person name="Arriagada G."/>
            <person name="Davis B.W."/>
            <person name="Ostrander E.A."/>
            <person name="Goff S.P."/>
            <person name="Metzger M.J."/>
        </authorList>
    </citation>
    <scope>NUCLEOTIDE SEQUENCE</scope>
    <source>
        <strain evidence="8">MELC-2E11</strain>
        <tissue evidence="8">Siphon/mantle</tissue>
    </source>
</reference>
<feature type="region of interest" description="Disordered" evidence="6">
    <location>
        <begin position="603"/>
        <end position="630"/>
    </location>
</feature>
<dbReference type="SUPFAM" id="SSF49313">
    <property type="entry name" value="Cadherin-like"/>
    <property type="match status" value="5"/>
</dbReference>
<dbReference type="PROSITE" id="PS00232">
    <property type="entry name" value="CADHERIN_1"/>
    <property type="match status" value="2"/>
</dbReference>
<feature type="domain" description="Cadherin" evidence="7">
    <location>
        <begin position="393"/>
        <end position="494"/>
    </location>
</feature>
<dbReference type="Proteomes" id="UP001164746">
    <property type="component" value="Chromosome 6"/>
</dbReference>
<feature type="domain" description="Cadherin" evidence="7">
    <location>
        <begin position="76"/>
        <end position="179"/>
    </location>
</feature>
<dbReference type="PROSITE" id="PS50268">
    <property type="entry name" value="CADHERIN_2"/>
    <property type="match status" value="3"/>
</dbReference>
<evidence type="ECO:0000256" key="4">
    <source>
        <dbReference type="ARBA" id="ARBA00023136"/>
    </source>
</evidence>
<protein>
    <submittedName>
        <fullName evidence="8">FAT4-like protein</fullName>
    </submittedName>
</protein>
<evidence type="ECO:0000256" key="2">
    <source>
        <dbReference type="ARBA" id="ARBA00022737"/>
    </source>
</evidence>